<dbReference type="EMBL" id="CP029346">
    <property type="protein sequence ID" value="AWL08080.1"/>
    <property type="molecule type" value="Genomic_DNA"/>
</dbReference>
<sequence length="71" mass="8503">MVWRLPGQILKIVRKTHFWAILEKFNYWQKSKNCLNLNLETGLGCRIEKMNSVLTQIWLILNPKEPISMKF</sequence>
<dbReference type="Proteomes" id="UP000245468">
    <property type="component" value="Chromosome"/>
</dbReference>
<dbReference type="AlphaFoldDB" id="A0A2S2DSR2"/>
<organism evidence="1 2">
    <name type="scientific">Aquirufa nivalisilvae</name>
    <dbReference type="NCBI Taxonomy" id="2516557"/>
    <lineage>
        <taxon>Bacteria</taxon>
        <taxon>Pseudomonadati</taxon>
        <taxon>Bacteroidota</taxon>
        <taxon>Cytophagia</taxon>
        <taxon>Cytophagales</taxon>
        <taxon>Flectobacillaceae</taxon>
        <taxon>Aquirufa</taxon>
    </lineage>
</organism>
<evidence type="ECO:0000313" key="1">
    <source>
        <dbReference type="EMBL" id="AWL08080.1"/>
    </source>
</evidence>
<name>A0A2S2DSR2_9BACT</name>
<protein>
    <submittedName>
        <fullName evidence="1">Uncharacterized protein</fullName>
    </submittedName>
</protein>
<reference evidence="2" key="1">
    <citation type="submission" date="2018-05" db="EMBL/GenBank/DDBJ databases">
        <title>Pseudarcicella sp. HME7025 Genome sequencing and assembly.</title>
        <authorList>
            <person name="Kim H."/>
            <person name="Kang H."/>
            <person name="Joh K."/>
        </authorList>
    </citation>
    <scope>NUCLEOTIDE SEQUENCE [LARGE SCALE GENOMIC DNA]</scope>
    <source>
        <strain evidence="2">HME7025</strain>
    </source>
</reference>
<dbReference type="KEGG" id="psez:HME7025_00197"/>
<accession>A0A2S2DSR2</accession>
<gene>
    <name evidence="1" type="ORF">HME7025_00197</name>
</gene>
<evidence type="ECO:0000313" key="2">
    <source>
        <dbReference type="Proteomes" id="UP000245468"/>
    </source>
</evidence>
<proteinExistence type="predicted"/>
<keyword evidence="2" id="KW-1185">Reference proteome</keyword>